<name>A0ABV2J657_9HYPH</name>
<evidence type="ECO:0008006" key="3">
    <source>
        <dbReference type="Google" id="ProtNLM"/>
    </source>
</evidence>
<accession>A0ABV2J657</accession>
<proteinExistence type="predicted"/>
<organism evidence="1 2">
    <name type="scientific">Rhizobium aquaticum</name>
    <dbReference type="NCBI Taxonomy" id="1549636"/>
    <lineage>
        <taxon>Bacteria</taxon>
        <taxon>Pseudomonadati</taxon>
        <taxon>Pseudomonadota</taxon>
        <taxon>Alphaproteobacteria</taxon>
        <taxon>Hyphomicrobiales</taxon>
        <taxon>Rhizobiaceae</taxon>
        <taxon>Rhizobium/Agrobacterium group</taxon>
        <taxon>Rhizobium</taxon>
    </lineage>
</organism>
<sequence length="53" mass="5739">MTLVHVSAECGCIHSSVDVGVIENDEWCLAAKLQQNRLELLGRKLSDDLADAA</sequence>
<reference evidence="1 2" key="1">
    <citation type="submission" date="2024-06" db="EMBL/GenBank/DDBJ databases">
        <title>Genomic Encyclopedia of Type Strains, Phase IV (KMG-IV): sequencing the most valuable type-strain genomes for metagenomic binning, comparative biology and taxonomic classification.</title>
        <authorList>
            <person name="Goeker M."/>
        </authorList>
    </citation>
    <scope>NUCLEOTIDE SEQUENCE [LARGE SCALE GENOMIC DNA]</scope>
    <source>
        <strain evidence="1 2">DSM 29780</strain>
    </source>
</reference>
<dbReference type="Proteomes" id="UP001549047">
    <property type="component" value="Unassembled WGS sequence"/>
</dbReference>
<gene>
    <name evidence="1" type="ORF">ABID16_004607</name>
</gene>
<evidence type="ECO:0000313" key="1">
    <source>
        <dbReference type="EMBL" id="MET3616258.1"/>
    </source>
</evidence>
<protein>
    <recommendedName>
        <fullName evidence="3">Transposase</fullName>
    </recommendedName>
</protein>
<keyword evidence="2" id="KW-1185">Reference proteome</keyword>
<dbReference type="EMBL" id="JBEPMB010000016">
    <property type="protein sequence ID" value="MET3616258.1"/>
    <property type="molecule type" value="Genomic_DNA"/>
</dbReference>
<evidence type="ECO:0000313" key="2">
    <source>
        <dbReference type="Proteomes" id="UP001549047"/>
    </source>
</evidence>
<comment type="caution">
    <text evidence="1">The sequence shown here is derived from an EMBL/GenBank/DDBJ whole genome shotgun (WGS) entry which is preliminary data.</text>
</comment>